<dbReference type="InterPro" id="IPR013087">
    <property type="entry name" value="Znf_C2H2_type"/>
</dbReference>
<dbReference type="RefSeq" id="XP_032341348.1">
    <property type="nucleotide sequence ID" value="XM_032485457.1"/>
</dbReference>
<feature type="domain" description="C2H2-type" evidence="13">
    <location>
        <begin position="682"/>
        <end position="709"/>
    </location>
</feature>
<evidence type="ECO:0000259" key="14">
    <source>
        <dbReference type="PROSITE" id="PS50805"/>
    </source>
</evidence>
<feature type="domain" description="C2H2-type" evidence="13">
    <location>
        <begin position="514"/>
        <end position="541"/>
    </location>
</feature>
<evidence type="ECO:0000256" key="9">
    <source>
        <dbReference type="ARBA" id="ARBA00023163"/>
    </source>
</evidence>
<dbReference type="FunFam" id="3.30.160.60:FF:000029">
    <property type="entry name" value="GLI family zinc finger 4"/>
    <property type="match status" value="1"/>
</dbReference>
<feature type="domain" description="C2H2-type" evidence="13">
    <location>
        <begin position="330"/>
        <end position="357"/>
    </location>
</feature>
<dbReference type="Proteomes" id="UP000694856">
    <property type="component" value="Chromosome 9"/>
</dbReference>
<evidence type="ECO:0000256" key="10">
    <source>
        <dbReference type="ARBA" id="ARBA00023242"/>
    </source>
</evidence>
<dbReference type="GeneID" id="116656638"/>
<dbReference type="PANTHER" id="PTHR24381:SF304">
    <property type="entry name" value="ZINC FINGER PROTEIN 587B"/>
    <property type="match status" value="1"/>
</dbReference>
<feature type="region of interest" description="Disordered" evidence="12">
    <location>
        <begin position="347"/>
        <end position="371"/>
    </location>
</feature>
<evidence type="ECO:0000256" key="1">
    <source>
        <dbReference type="ARBA" id="ARBA00004123"/>
    </source>
</evidence>
<dbReference type="GO" id="GO:0000977">
    <property type="term" value="F:RNA polymerase II transcription regulatory region sequence-specific DNA binding"/>
    <property type="evidence" value="ECO:0007669"/>
    <property type="project" value="TreeGrafter"/>
</dbReference>
<dbReference type="FunFam" id="3.30.160.60:FF:000562">
    <property type="entry name" value="Zinc finger protein 786"/>
    <property type="match status" value="1"/>
</dbReference>
<protein>
    <submittedName>
        <fullName evidence="16">Zinc finger protein 260-like isoform X1</fullName>
    </submittedName>
</protein>
<evidence type="ECO:0000256" key="4">
    <source>
        <dbReference type="ARBA" id="ARBA00022737"/>
    </source>
</evidence>
<evidence type="ECO:0000256" key="5">
    <source>
        <dbReference type="ARBA" id="ARBA00022771"/>
    </source>
</evidence>
<gene>
    <name evidence="16" type="primary">LOC116656638</name>
</gene>
<dbReference type="GO" id="GO:0000981">
    <property type="term" value="F:DNA-binding transcription factor activity, RNA polymerase II-specific"/>
    <property type="evidence" value="ECO:0007669"/>
    <property type="project" value="TreeGrafter"/>
</dbReference>
<comment type="similarity">
    <text evidence="2">Belongs to the krueppel C2H2-type zinc-finger protein family.</text>
</comment>
<feature type="domain" description="C2H2-type" evidence="13">
    <location>
        <begin position="374"/>
        <end position="401"/>
    </location>
</feature>
<evidence type="ECO:0000256" key="2">
    <source>
        <dbReference type="ARBA" id="ARBA00006991"/>
    </source>
</evidence>
<feature type="domain" description="C2H2-type" evidence="13">
    <location>
        <begin position="598"/>
        <end position="625"/>
    </location>
</feature>
<feature type="domain" description="C2H2-type" evidence="13">
    <location>
        <begin position="430"/>
        <end position="457"/>
    </location>
</feature>
<feature type="domain" description="C2H2-type" evidence="13">
    <location>
        <begin position="654"/>
        <end position="681"/>
    </location>
</feature>
<evidence type="ECO:0000256" key="3">
    <source>
        <dbReference type="ARBA" id="ARBA00022723"/>
    </source>
</evidence>
<dbReference type="GO" id="GO:0031981">
    <property type="term" value="C:nuclear lumen"/>
    <property type="evidence" value="ECO:0007669"/>
    <property type="project" value="UniProtKB-ARBA"/>
</dbReference>
<feature type="domain" description="C2H2-type" evidence="13">
    <location>
        <begin position="458"/>
        <end position="485"/>
    </location>
</feature>
<evidence type="ECO:0000259" key="13">
    <source>
        <dbReference type="PROSITE" id="PS50157"/>
    </source>
</evidence>
<feature type="compositionally biased region" description="Basic and acidic residues" evidence="12">
    <location>
        <begin position="353"/>
        <end position="371"/>
    </location>
</feature>
<keyword evidence="8" id="KW-0238">DNA-binding</keyword>
<feature type="domain" description="C2H2-type" evidence="13">
    <location>
        <begin position="626"/>
        <end position="653"/>
    </location>
</feature>
<dbReference type="FunFam" id="3.30.160.60:FF:000295">
    <property type="entry name" value="zinc finger protein 19"/>
    <property type="match status" value="4"/>
</dbReference>
<dbReference type="FunFam" id="3.30.160.60:FF:002090">
    <property type="entry name" value="Zinc finger protein 473"/>
    <property type="match status" value="1"/>
</dbReference>
<feature type="domain" description="C2H2-type" evidence="13">
    <location>
        <begin position="542"/>
        <end position="569"/>
    </location>
</feature>
<dbReference type="Gene3D" id="6.10.140.140">
    <property type="match status" value="1"/>
</dbReference>
<sequence length="715" mass="79102">MATGALTDPAQVTCSPDPGQIVRPPVRGSCSGPCGSGLCFQNRRCARVVAPLLTGDVMSADSVNSGGPSASNALAVQVAMVGATSVVPGQGPVTFEDVAVYFSQEEWGLLSDAQRLLYHDVMLDTLSLLASLAWTVGAADSLMSWHLAVSPSCVCAVSPEAVHRRRWAPRLEACPSTSSLSPRCCRAECGDVTGGGGCLRHRLRLLFCALPAPGVPGCCPGVHAEVVTSEQGVSVEQVTQARSPKPDPSILKTLTSDTCVLVEKDVSYLAEHQGVPPGLEPPSPGASGEMFSSYLEPHQKQPRGEKHLTGEGSRALLVTGCRARVCDSMFTCREVEKDFLGTLDFLQHQPSHSGEHPRRSRKSREVSHPEQGHYKCSDCGRAFNKKYKFTEHLRVHTGEKPYECSDCGKFFRLRGGLTHHRRVHTGDKPFDCSKCGKVFLYKCKLVEHQRVHTGERPYECKECGRAYARKDSLVQHQKVHTGEKPHSCSECGKPFLYRNKLLVHQRIHTGEKPFKCKECGKSFSYKTSLIVHQRTHTGERPYVCSECGKAYVNKKSLVVHQRIHTGERAYECNKCGNFFTSNFALNKHQNVHTARRRYECSECGKAFKRKIRLIEHRRIHTGERPYECNECGKAFKLKNTLVGHQNVHTGAKPFKCGECGKPYSNKTSLVVHQRIHTGVKPFQCGECGKPYSYRTSLIVHQRIHTAEKSYECSSL</sequence>
<keyword evidence="9" id="KW-0804">Transcription</keyword>
<feature type="domain" description="C2H2-type" evidence="13">
    <location>
        <begin position="402"/>
        <end position="429"/>
    </location>
</feature>
<feature type="domain" description="C2H2-type" evidence="13">
    <location>
        <begin position="570"/>
        <end position="597"/>
    </location>
</feature>
<dbReference type="Gene3D" id="3.30.160.60">
    <property type="entry name" value="Classic Zinc Finger"/>
    <property type="match status" value="12"/>
</dbReference>
<dbReference type="InterPro" id="IPR036236">
    <property type="entry name" value="Znf_C2H2_sf"/>
</dbReference>
<organism evidence="15 16">
    <name type="scientific">Camelus ferus</name>
    <name type="common">Wild bactrian camel</name>
    <name type="synonym">Camelus bactrianus ferus</name>
    <dbReference type="NCBI Taxonomy" id="419612"/>
    <lineage>
        <taxon>Eukaryota</taxon>
        <taxon>Metazoa</taxon>
        <taxon>Chordata</taxon>
        <taxon>Craniata</taxon>
        <taxon>Vertebrata</taxon>
        <taxon>Euteleostomi</taxon>
        <taxon>Mammalia</taxon>
        <taxon>Eutheria</taxon>
        <taxon>Laurasiatheria</taxon>
        <taxon>Artiodactyla</taxon>
        <taxon>Tylopoda</taxon>
        <taxon>Camelidae</taxon>
        <taxon>Camelus</taxon>
    </lineage>
</organism>
<dbReference type="PROSITE" id="PS50805">
    <property type="entry name" value="KRAB"/>
    <property type="match status" value="1"/>
</dbReference>
<dbReference type="KEGG" id="cfr:116656638"/>
<dbReference type="FunFam" id="3.30.160.60:FF:002343">
    <property type="entry name" value="Zinc finger protein 33A"/>
    <property type="match status" value="2"/>
</dbReference>
<keyword evidence="15" id="KW-1185">Reference proteome</keyword>
<dbReference type="SMART" id="SM00349">
    <property type="entry name" value="KRAB"/>
    <property type="match status" value="1"/>
</dbReference>
<keyword evidence="10" id="KW-0539">Nucleus</keyword>
<keyword evidence="3" id="KW-0479">Metal-binding</keyword>
<dbReference type="AlphaFoldDB" id="A0A8B8THV3"/>
<dbReference type="FunFam" id="3.30.160.60:FF:000478">
    <property type="entry name" value="Zinc finger protein 133"/>
    <property type="match status" value="1"/>
</dbReference>
<dbReference type="PROSITE" id="PS50157">
    <property type="entry name" value="ZINC_FINGER_C2H2_2"/>
    <property type="match status" value="13"/>
</dbReference>
<dbReference type="CDD" id="cd07765">
    <property type="entry name" value="KRAB_A-box"/>
    <property type="match status" value="1"/>
</dbReference>
<dbReference type="FunFam" id="3.30.160.60:FF:001270">
    <property type="entry name" value="zinc finger protein 583 isoform X1"/>
    <property type="match status" value="1"/>
</dbReference>
<evidence type="ECO:0000256" key="12">
    <source>
        <dbReference type="SAM" id="MobiDB-lite"/>
    </source>
</evidence>
<dbReference type="SUPFAM" id="SSF109640">
    <property type="entry name" value="KRAB domain (Kruppel-associated box)"/>
    <property type="match status" value="1"/>
</dbReference>
<evidence type="ECO:0000256" key="8">
    <source>
        <dbReference type="ARBA" id="ARBA00023125"/>
    </source>
</evidence>
<evidence type="ECO:0000313" key="16">
    <source>
        <dbReference type="RefSeq" id="XP_032341348.1"/>
    </source>
</evidence>
<dbReference type="InterPro" id="IPR036051">
    <property type="entry name" value="KRAB_dom_sf"/>
</dbReference>
<accession>A0A8B8THV3</accession>
<keyword evidence="6" id="KW-0862">Zinc</keyword>
<evidence type="ECO:0000256" key="6">
    <source>
        <dbReference type="ARBA" id="ARBA00022833"/>
    </source>
</evidence>
<name>A0A8B8THV3_CAMFR</name>
<proteinExistence type="inferred from homology"/>
<dbReference type="Pfam" id="PF00096">
    <property type="entry name" value="zf-C2H2"/>
    <property type="match status" value="10"/>
</dbReference>
<dbReference type="PANTHER" id="PTHR24381">
    <property type="entry name" value="ZINC FINGER PROTEIN"/>
    <property type="match status" value="1"/>
</dbReference>
<keyword evidence="5 11" id="KW-0863">Zinc-finger</keyword>
<dbReference type="SMART" id="SM00355">
    <property type="entry name" value="ZnF_C2H2"/>
    <property type="match status" value="12"/>
</dbReference>
<keyword evidence="4" id="KW-0677">Repeat</keyword>
<comment type="subcellular location">
    <subcellularLocation>
        <location evidence="1">Nucleus</location>
    </subcellularLocation>
</comment>
<feature type="domain" description="C2H2-type" evidence="13">
    <location>
        <begin position="486"/>
        <end position="513"/>
    </location>
</feature>
<dbReference type="FunFam" id="3.30.160.60:FF:000098">
    <property type="entry name" value="Zinc finger protein 614"/>
    <property type="match status" value="1"/>
</dbReference>
<evidence type="ECO:0000256" key="7">
    <source>
        <dbReference type="ARBA" id="ARBA00023015"/>
    </source>
</evidence>
<feature type="domain" description="KRAB" evidence="14">
    <location>
        <begin position="93"/>
        <end position="164"/>
    </location>
</feature>
<keyword evidence="7" id="KW-0805">Transcription regulation</keyword>
<dbReference type="GO" id="GO:0008270">
    <property type="term" value="F:zinc ion binding"/>
    <property type="evidence" value="ECO:0007669"/>
    <property type="project" value="UniProtKB-KW"/>
</dbReference>
<evidence type="ECO:0000313" key="15">
    <source>
        <dbReference type="Proteomes" id="UP000694856"/>
    </source>
</evidence>
<reference evidence="16" key="1">
    <citation type="submission" date="2025-08" db="UniProtKB">
        <authorList>
            <consortium name="RefSeq"/>
        </authorList>
    </citation>
    <scope>IDENTIFICATION</scope>
    <source>
        <tissue evidence="16">Ear skin</tissue>
    </source>
</reference>
<dbReference type="SUPFAM" id="SSF57667">
    <property type="entry name" value="beta-beta-alpha zinc fingers"/>
    <property type="match status" value="6"/>
</dbReference>
<feature type="region of interest" description="Disordered" evidence="12">
    <location>
        <begin position="272"/>
        <end position="292"/>
    </location>
</feature>
<evidence type="ECO:0000256" key="11">
    <source>
        <dbReference type="PROSITE-ProRule" id="PRU00042"/>
    </source>
</evidence>
<dbReference type="PROSITE" id="PS00028">
    <property type="entry name" value="ZINC_FINGER_C2H2_1"/>
    <property type="match status" value="12"/>
</dbReference>
<dbReference type="InterPro" id="IPR001909">
    <property type="entry name" value="KRAB"/>
</dbReference>
<dbReference type="Pfam" id="PF01352">
    <property type="entry name" value="KRAB"/>
    <property type="match status" value="1"/>
</dbReference>